<organism evidence="3 4">
    <name type="scientific">Virgibacillus xinjiangensis</name>
    <dbReference type="NCBI Taxonomy" id="393090"/>
    <lineage>
        <taxon>Bacteria</taxon>
        <taxon>Bacillati</taxon>
        <taxon>Bacillota</taxon>
        <taxon>Bacilli</taxon>
        <taxon>Bacillales</taxon>
        <taxon>Bacillaceae</taxon>
        <taxon>Virgibacillus</taxon>
    </lineage>
</organism>
<accession>A0ABV7CR29</accession>
<evidence type="ECO:0000313" key="4">
    <source>
        <dbReference type="Proteomes" id="UP001595279"/>
    </source>
</evidence>
<dbReference type="PANTHER" id="PTHR12935:SF0">
    <property type="entry name" value="GAMMA-GLUTAMYLCYCLOTRANSFERASE"/>
    <property type="match status" value="1"/>
</dbReference>
<reference evidence="4" key="1">
    <citation type="journal article" date="2019" name="Int. J. Syst. Evol. Microbiol.">
        <title>The Global Catalogue of Microorganisms (GCM) 10K type strain sequencing project: providing services to taxonomists for standard genome sequencing and annotation.</title>
        <authorList>
            <consortium name="The Broad Institute Genomics Platform"/>
            <consortium name="The Broad Institute Genome Sequencing Center for Infectious Disease"/>
            <person name="Wu L."/>
            <person name="Ma J."/>
        </authorList>
    </citation>
    <scope>NUCLEOTIDE SEQUENCE [LARGE SCALE GENOMIC DNA]</scope>
    <source>
        <strain evidence="4">KCTC 13128</strain>
    </source>
</reference>
<evidence type="ECO:0000313" key="3">
    <source>
        <dbReference type="EMBL" id="MFC3038869.1"/>
    </source>
</evidence>
<dbReference type="Gene3D" id="3.10.490.10">
    <property type="entry name" value="Gamma-glutamyl cyclotransferase-like"/>
    <property type="match status" value="2"/>
</dbReference>
<proteinExistence type="predicted"/>
<keyword evidence="1" id="KW-0456">Lyase</keyword>
<gene>
    <name evidence="3" type="ORF">ACFOGI_01210</name>
</gene>
<feature type="domain" description="Gamma-glutamylcyclotransferase AIG2-like" evidence="2">
    <location>
        <begin position="4"/>
        <end position="69"/>
    </location>
</feature>
<evidence type="ECO:0000256" key="1">
    <source>
        <dbReference type="ARBA" id="ARBA00023239"/>
    </source>
</evidence>
<dbReference type="InterPro" id="IPR036568">
    <property type="entry name" value="GGCT-like_sf"/>
</dbReference>
<dbReference type="InterPro" id="IPR009288">
    <property type="entry name" value="AIG2-like_dom"/>
</dbReference>
<evidence type="ECO:0000259" key="2">
    <source>
        <dbReference type="Pfam" id="PF06094"/>
    </source>
</evidence>
<comment type="caution">
    <text evidence="3">The sequence shown here is derived from an EMBL/GenBank/DDBJ whole genome shotgun (WGS) entry which is preliminary data.</text>
</comment>
<dbReference type="Pfam" id="PF06094">
    <property type="entry name" value="GGACT"/>
    <property type="match status" value="1"/>
</dbReference>
<dbReference type="EMBL" id="JBHRSA010000004">
    <property type="protein sequence ID" value="MFC3038869.1"/>
    <property type="molecule type" value="Genomic_DNA"/>
</dbReference>
<dbReference type="Proteomes" id="UP001595279">
    <property type="component" value="Unassembled WGS sequence"/>
</dbReference>
<keyword evidence="4" id="KW-1185">Reference proteome</keyword>
<dbReference type="InterPro" id="IPR017939">
    <property type="entry name" value="G-Glutamylcylcotransferase"/>
</dbReference>
<dbReference type="CDD" id="cd06661">
    <property type="entry name" value="GGCT_like"/>
    <property type="match status" value="2"/>
</dbReference>
<name>A0ABV7CR29_9BACI</name>
<dbReference type="InterPro" id="IPR013024">
    <property type="entry name" value="GGCT-like"/>
</dbReference>
<dbReference type="Pfam" id="PF13772">
    <property type="entry name" value="AIG2_2"/>
    <property type="match status" value="1"/>
</dbReference>
<sequence>MHRLFVYGRLRRGEELHERLKGADCVSLHAWVYGKLEDTGNGWPLLKEDPLQRVYGEMYKVTIDQLQTIRTDSSIGGLIEWTAYNDRAQSFEVIVPLYKDAVRETARSIPLGDWKVYRYLMREDLFYFAYGSCMDDERFKLAKVDQHFNDSIGKALLHNHGFRLSRSSNDGGKADIIESFGEQVEGIVYKVPMEAIDYLYQREGVYSNAYRPAVVQVELKSGQIVDTLTFIGMEKQKETAPTPKYAEEILRGAEGILSGGYIDGLRRRLLNLLNKG</sequence>
<protein>
    <submittedName>
        <fullName evidence="3">Gamma-glutamylcyclotransferase</fullName>
    </submittedName>
</protein>
<dbReference type="SUPFAM" id="SSF110857">
    <property type="entry name" value="Gamma-glutamyl cyclotransferase-like"/>
    <property type="match status" value="2"/>
</dbReference>
<dbReference type="PANTHER" id="PTHR12935">
    <property type="entry name" value="GAMMA-GLUTAMYLCYCLOTRANSFERASE"/>
    <property type="match status" value="1"/>
</dbReference>
<dbReference type="RefSeq" id="WP_390267175.1">
    <property type="nucleotide sequence ID" value="NZ_JBHRSA010000004.1"/>
</dbReference>